<gene>
    <name evidence="1" type="ORF">RHMOL_Rhmol08G0126700</name>
</gene>
<evidence type="ECO:0000313" key="2">
    <source>
        <dbReference type="Proteomes" id="UP001062846"/>
    </source>
</evidence>
<proteinExistence type="predicted"/>
<evidence type="ECO:0000313" key="1">
    <source>
        <dbReference type="EMBL" id="KAI8542278.1"/>
    </source>
</evidence>
<dbReference type="EMBL" id="CM046395">
    <property type="protein sequence ID" value="KAI8542278.1"/>
    <property type="molecule type" value="Genomic_DNA"/>
</dbReference>
<name>A0ACC0MPQ4_RHOML</name>
<comment type="caution">
    <text evidence="1">The sequence shown here is derived from an EMBL/GenBank/DDBJ whole genome shotgun (WGS) entry which is preliminary data.</text>
</comment>
<dbReference type="Proteomes" id="UP001062846">
    <property type="component" value="Chromosome 8"/>
</dbReference>
<protein>
    <submittedName>
        <fullName evidence="1">Uncharacterized protein</fullName>
    </submittedName>
</protein>
<organism evidence="1 2">
    <name type="scientific">Rhododendron molle</name>
    <name type="common">Chinese azalea</name>
    <name type="synonym">Azalea mollis</name>
    <dbReference type="NCBI Taxonomy" id="49168"/>
    <lineage>
        <taxon>Eukaryota</taxon>
        <taxon>Viridiplantae</taxon>
        <taxon>Streptophyta</taxon>
        <taxon>Embryophyta</taxon>
        <taxon>Tracheophyta</taxon>
        <taxon>Spermatophyta</taxon>
        <taxon>Magnoliopsida</taxon>
        <taxon>eudicotyledons</taxon>
        <taxon>Gunneridae</taxon>
        <taxon>Pentapetalae</taxon>
        <taxon>asterids</taxon>
        <taxon>Ericales</taxon>
        <taxon>Ericaceae</taxon>
        <taxon>Ericoideae</taxon>
        <taxon>Rhodoreae</taxon>
        <taxon>Rhododendron</taxon>
    </lineage>
</organism>
<reference evidence="1" key="1">
    <citation type="submission" date="2022-02" db="EMBL/GenBank/DDBJ databases">
        <title>Plant Genome Project.</title>
        <authorList>
            <person name="Zhang R.-G."/>
        </authorList>
    </citation>
    <scope>NUCLEOTIDE SEQUENCE</scope>
    <source>
        <strain evidence="1">AT1</strain>
    </source>
</reference>
<keyword evidence="2" id="KW-1185">Reference proteome</keyword>
<sequence length="195" mass="22616">MGRKPKHFPSFSIVLMHDFASKLRIPPEFVMRDLDGRLPAKALIKDRNYSHWWTVKVKTTGEENHYSFMRSGWRKLVRDCELKETDFLVFTLISNSVFEIVRYAPNGCEKELISNPIIELQDPEQIKENPAEAPKTRSQKSKETETLPRNLSLSLYLSLGTICLLVTSLKTIGPFRGYNWKHFSFSGFFFLLPIS</sequence>
<accession>A0ACC0MPQ4</accession>